<evidence type="ECO:0000313" key="1">
    <source>
        <dbReference type="EMBL" id="AAN83426.1"/>
    </source>
</evidence>
<dbReference type="STRING" id="199310.c5000"/>
<dbReference type="KEGG" id="ecc:c5000"/>
<dbReference type="EMBL" id="AE014075">
    <property type="protein sequence ID" value="AAN83426.1"/>
    <property type="molecule type" value="Genomic_DNA"/>
</dbReference>
<dbReference type="Proteomes" id="UP000001410">
    <property type="component" value="Chromosome"/>
</dbReference>
<sequence>MGISHQCLIWQNTQPKKITHSGDSLPPAMREKSTMFLWNK</sequence>
<keyword evidence="2" id="KW-1185">Reference proteome</keyword>
<dbReference type="HOGENOM" id="CLU_3289519_0_0_6"/>
<gene>
    <name evidence="1" type="ordered locus">c5000</name>
</gene>
<proteinExistence type="predicted"/>
<name>A0A0H2VEN6_ECOL6</name>
<dbReference type="AlphaFoldDB" id="A0A0H2VEN6"/>
<accession>A0A0H2VEN6</accession>
<reference evidence="1 2" key="1">
    <citation type="journal article" date="2002" name="Proc. Natl. Acad. Sci. U.S.A.">
        <title>Extensive mosaic structure revealed by the complete genome sequence of uropathogenic Escherichia coli.</title>
        <authorList>
            <person name="Welch R.A."/>
            <person name="Burland V."/>
            <person name="Plunkett G.III."/>
            <person name="Redford P."/>
            <person name="Roesch P."/>
            <person name="Rasko D."/>
            <person name="Buckles E.L."/>
            <person name="Liou S.R."/>
            <person name="Boutin A."/>
            <person name="Hackett J."/>
            <person name="Stroud D."/>
            <person name="Mayhew G.F."/>
            <person name="Rose D.J."/>
            <person name="Zhou S."/>
            <person name="Schwartz D.C."/>
            <person name="Perna N.T."/>
            <person name="Mobley H.L."/>
            <person name="Donnenberg M.S."/>
            <person name="Blattner F.R."/>
        </authorList>
    </citation>
    <scope>NUCLEOTIDE SEQUENCE [LARGE SCALE GENOMIC DNA]</scope>
    <source>
        <strain evidence="2">CFT073 / ATCC 700928 / UPEC</strain>
    </source>
</reference>
<protein>
    <submittedName>
        <fullName evidence="1">Uncharacterized protein</fullName>
    </submittedName>
</protein>
<organism evidence="1 2">
    <name type="scientific">Escherichia coli O6:H1 (strain CFT073 / ATCC 700928 / UPEC)</name>
    <dbReference type="NCBI Taxonomy" id="199310"/>
    <lineage>
        <taxon>Bacteria</taxon>
        <taxon>Pseudomonadati</taxon>
        <taxon>Pseudomonadota</taxon>
        <taxon>Gammaproteobacteria</taxon>
        <taxon>Enterobacterales</taxon>
        <taxon>Enterobacteriaceae</taxon>
        <taxon>Escherichia</taxon>
    </lineage>
</organism>
<evidence type="ECO:0000313" key="2">
    <source>
        <dbReference type="Proteomes" id="UP000001410"/>
    </source>
</evidence>